<gene>
    <name evidence="1" type="ORF">S06H3_33036</name>
</gene>
<proteinExistence type="predicted"/>
<dbReference type="AlphaFoldDB" id="X1LJS7"/>
<comment type="caution">
    <text evidence="1">The sequence shown here is derived from an EMBL/GenBank/DDBJ whole genome shotgun (WGS) entry which is preliminary data.</text>
</comment>
<organism evidence="1">
    <name type="scientific">marine sediment metagenome</name>
    <dbReference type="NCBI Taxonomy" id="412755"/>
    <lineage>
        <taxon>unclassified sequences</taxon>
        <taxon>metagenomes</taxon>
        <taxon>ecological metagenomes</taxon>
    </lineage>
</organism>
<dbReference type="EMBL" id="BARV01019689">
    <property type="protein sequence ID" value="GAI19348.1"/>
    <property type="molecule type" value="Genomic_DNA"/>
</dbReference>
<protein>
    <submittedName>
        <fullName evidence="1">Uncharacterized protein</fullName>
    </submittedName>
</protein>
<name>X1LJS7_9ZZZZ</name>
<evidence type="ECO:0000313" key="1">
    <source>
        <dbReference type="EMBL" id="GAI19348.1"/>
    </source>
</evidence>
<reference evidence="1" key="1">
    <citation type="journal article" date="2014" name="Front. Microbiol.">
        <title>High frequency of phylogenetically diverse reductive dehalogenase-homologous genes in deep subseafloor sedimentary metagenomes.</title>
        <authorList>
            <person name="Kawai M."/>
            <person name="Futagami T."/>
            <person name="Toyoda A."/>
            <person name="Takaki Y."/>
            <person name="Nishi S."/>
            <person name="Hori S."/>
            <person name="Arai W."/>
            <person name="Tsubouchi T."/>
            <person name="Morono Y."/>
            <person name="Uchiyama I."/>
            <person name="Ito T."/>
            <person name="Fujiyama A."/>
            <person name="Inagaki F."/>
            <person name="Takami H."/>
        </authorList>
    </citation>
    <scope>NUCLEOTIDE SEQUENCE</scope>
    <source>
        <strain evidence="1">Expedition CK06-06</strain>
    </source>
</reference>
<accession>X1LJS7</accession>
<sequence>MIKESIFISSVGKVDQNYVDYLKEFKDIGDSNAHSLFNLPHQFLIEEKKDILNLFIRRLIEIKLILKSK</sequence>